<organism evidence="11 12">
    <name type="scientific">Glaesserella parasuis ZJ0906</name>
    <dbReference type="NCBI Taxonomy" id="1322346"/>
    <lineage>
        <taxon>Bacteria</taxon>
        <taxon>Pseudomonadati</taxon>
        <taxon>Pseudomonadota</taxon>
        <taxon>Gammaproteobacteria</taxon>
        <taxon>Pasteurellales</taxon>
        <taxon>Pasteurellaceae</taxon>
        <taxon>Glaesserella</taxon>
    </lineage>
</organism>
<dbReference type="GO" id="GO:0006780">
    <property type="term" value="P:uroporphyrinogen III biosynthetic process"/>
    <property type="evidence" value="ECO:0007669"/>
    <property type="project" value="UniProtKB-UniRule"/>
</dbReference>
<dbReference type="PANTHER" id="PTHR38042">
    <property type="entry name" value="UROPORPHYRINOGEN-III SYNTHASE, CHLOROPLASTIC"/>
    <property type="match status" value="1"/>
</dbReference>
<reference evidence="11 12" key="1">
    <citation type="journal article" date="2013" name="PLoS ONE">
        <title>Complete Genome Analysis of a Haemophilus parasuis Serovar 12 Strain from China.</title>
        <authorList>
            <person name="Li Y."/>
            <person name="Kwok A.H."/>
            <person name="Jiang J."/>
            <person name="Zou Y."/>
            <person name="Zheng F."/>
            <person name="Chen P."/>
            <person name="Hou C."/>
            <person name="Leung F.C."/>
            <person name="Jiang P."/>
        </authorList>
    </citation>
    <scope>NUCLEOTIDE SEQUENCE [LARGE SCALE GENOMIC DNA]</scope>
    <source>
        <strain evidence="11 12">ZJ0906</strain>
    </source>
</reference>
<dbReference type="Proteomes" id="UP000014672">
    <property type="component" value="Chromosome"/>
</dbReference>
<dbReference type="EMBL" id="CP005384">
    <property type="protein sequence ID" value="AGO15715.1"/>
    <property type="molecule type" value="Genomic_DNA"/>
</dbReference>
<name>A0A806J9Y1_GLAPU</name>
<keyword evidence="4 9" id="KW-0456">Lyase</keyword>
<dbReference type="Gene3D" id="3.40.50.10090">
    <property type="match status" value="2"/>
</dbReference>
<evidence type="ECO:0000256" key="4">
    <source>
        <dbReference type="ARBA" id="ARBA00023239"/>
    </source>
</evidence>
<evidence type="ECO:0000313" key="12">
    <source>
        <dbReference type="Proteomes" id="UP000014672"/>
    </source>
</evidence>
<dbReference type="EC" id="4.2.1.75" evidence="3 9"/>
<evidence type="ECO:0000256" key="1">
    <source>
        <dbReference type="ARBA" id="ARBA00004772"/>
    </source>
</evidence>
<dbReference type="Pfam" id="PF02602">
    <property type="entry name" value="HEM4"/>
    <property type="match status" value="1"/>
</dbReference>
<dbReference type="UniPathway" id="UPA00251">
    <property type="reaction ID" value="UER00320"/>
</dbReference>
<keyword evidence="5 9" id="KW-0627">Porphyrin biosynthesis</keyword>
<evidence type="ECO:0000313" key="11">
    <source>
        <dbReference type="EMBL" id="AGO15715.1"/>
    </source>
</evidence>
<dbReference type="GO" id="GO:0004852">
    <property type="term" value="F:uroporphyrinogen-III synthase activity"/>
    <property type="evidence" value="ECO:0007669"/>
    <property type="project" value="UniProtKB-UniRule"/>
</dbReference>
<evidence type="ECO:0000259" key="10">
    <source>
        <dbReference type="Pfam" id="PF02602"/>
    </source>
</evidence>
<protein>
    <recommendedName>
        <fullName evidence="7 9">Uroporphyrinogen-III synthase</fullName>
        <ecNumber evidence="3 9">4.2.1.75</ecNumber>
    </recommendedName>
</protein>
<evidence type="ECO:0000256" key="7">
    <source>
        <dbReference type="ARBA" id="ARBA00040167"/>
    </source>
</evidence>
<evidence type="ECO:0000256" key="9">
    <source>
        <dbReference type="RuleBase" id="RU366031"/>
    </source>
</evidence>
<comment type="function">
    <text evidence="6 9">Catalyzes cyclization of the linear tetrapyrrole, hydroxymethylbilane, to the macrocyclic uroporphyrinogen III.</text>
</comment>
<evidence type="ECO:0000256" key="2">
    <source>
        <dbReference type="ARBA" id="ARBA00008133"/>
    </source>
</evidence>
<dbReference type="InterPro" id="IPR003754">
    <property type="entry name" value="4pyrrol_synth_uPrphyn_synth"/>
</dbReference>
<sequence length="252" mass="28218">MNVLVTRPDQRGQQLVEMLAEQQIFAIHQPLFRVEAGADLPTLPSSLSRLNSGDYVFAVSKNAVDFATETLKQTGFYWRSDLLYFAVGQRSANHFASQIEQAVRYPIQSENSEGLLALPEMAQLSGKNVLILRADTGREFFAEQATSRGAEVQILECYRRIMLTDNLSEQISLAKRAGTDTIVVTSGEILTTFIEQTAEADLPWLYQCRLIVVGKRIATLARKSGWKSEQIQISMKADNHSLLETILNCVKF</sequence>
<comment type="pathway">
    <text evidence="1 9">Porphyrin-containing compound metabolism; protoporphyrin-IX biosynthesis; coproporphyrinogen-III from 5-aminolevulinate: step 3/4.</text>
</comment>
<gene>
    <name evidence="11" type="ORF">K756_02345</name>
</gene>
<dbReference type="InterPro" id="IPR036108">
    <property type="entry name" value="4pyrrol_syn_uPrphyn_synt_sf"/>
</dbReference>
<dbReference type="SUPFAM" id="SSF69618">
    <property type="entry name" value="HemD-like"/>
    <property type="match status" value="1"/>
</dbReference>
<dbReference type="PANTHER" id="PTHR38042:SF1">
    <property type="entry name" value="UROPORPHYRINOGEN-III SYNTHASE, CHLOROPLASTIC"/>
    <property type="match status" value="1"/>
</dbReference>
<dbReference type="InterPro" id="IPR039793">
    <property type="entry name" value="UROS/Hem4"/>
</dbReference>
<comment type="similarity">
    <text evidence="2 9">Belongs to the uroporphyrinogen-III synthase family.</text>
</comment>
<evidence type="ECO:0000256" key="6">
    <source>
        <dbReference type="ARBA" id="ARBA00037589"/>
    </source>
</evidence>
<comment type="catalytic activity">
    <reaction evidence="8 9">
        <text>hydroxymethylbilane = uroporphyrinogen III + H2O</text>
        <dbReference type="Rhea" id="RHEA:18965"/>
        <dbReference type="ChEBI" id="CHEBI:15377"/>
        <dbReference type="ChEBI" id="CHEBI:57308"/>
        <dbReference type="ChEBI" id="CHEBI:57845"/>
        <dbReference type="EC" id="4.2.1.75"/>
    </reaction>
</comment>
<dbReference type="GO" id="GO:0006782">
    <property type="term" value="P:protoporphyrinogen IX biosynthetic process"/>
    <property type="evidence" value="ECO:0007669"/>
    <property type="project" value="UniProtKB-UniRule"/>
</dbReference>
<proteinExistence type="inferred from homology"/>
<evidence type="ECO:0000256" key="3">
    <source>
        <dbReference type="ARBA" id="ARBA00013109"/>
    </source>
</evidence>
<evidence type="ECO:0000256" key="5">
    <source>
        <dbReference type="ARBA" id="ARBA00023244"/>
    </source>
</evidence>
<accession>A0A806J9Y1</accession>
<dbReference type="AlphaFoldDB" id="A0A806J9Y1"/>
<dbReference type="KEGG" id="hpaz:K756_02345"/>
<evidence type="ECO:0000256" key="8">
    <source>
        <dbReference type="ARBA" id="ARBA00048617"/>
    </source>
</evidence>
<dbReference type="CDD" id="cd06578">
    <property type="entry name" value="HemD"/>
    <property type="match status" value="1"/>
</dbReference>
<feature type="domain" description="Tetrapyrrole biosynthesis uroporphyrinogen III synthase" evidence="10">
    <location>
        <begin position="14"/>
        <end position="229"/>
    </location>
</feature>